<organism evidence="2 3">
    <name type="scientific">Phytohabitans rumicis</name>
    <dbReference type="NCBI Taxonomy" id="1076125"/>
    <lineage>
        <taxon>Bacteria</taxon>
        <taxon>Bacillati</taxon>
        <taxon>Actinomycetota</taxon>
        <taxon>Actinomycetes</taxon>
        <taxon>Micromonosporales</taxon>
        <taxon>Micromonosporaceae</taxon>
    </lineage>
</organism>
<reference evidence="2 3" key="1">
    <citation type="submission" date="2020-03" db="EMBL/GenBank/DDBJ databases">
        <title>Whole genome shotgun sequence of Phytohabitans rumicis NBRC 108638.</title>
        <authorList>
            <person name="Komaki H."/>
            <person name="Tamura T."/>
        </authorList>
    </citation>
    <scope>NUCLEOTIDE SEQUENCE [LARGE SCALE GENOMIC DNA]</scope>
    <source>
        <strain evidence="2 3">NBRC 108638</strain>
    </source>
</reference>
<evidence type="ECO:0000256" key="1">
    <source>
        <dbReference type="SAM" id="MobiDB-lite"/>
    </source>
</evidence>
<comment type="caution">
    <text evidence="2">The sequence shown here is derived from an EMBL/GenBank/DDBJ whole genome shotgun (WGS) entry which is preliminary data.</text>
</comment>
<feature type="region of interest" description="Disordered" evidence="1">
    <location>
        <begin position="38"/>
        <end position="57"/>
    </location>
</feature>
<feature type="region of interest" description="Disordered" evidence="1">
    <location>
        <begin position="232"/>
        <end position="252"/>
    </location>
</feature>
<dbReference type="AlphaFoldDB" id="A0A6V8KXX1"/>
<proteinExistence type="predicted"/>
<feature type="compositionally biased region" description="Basic and acidic residues" evidence="1">
    <location>
        <begin position="151"/>
        <end position="177"/>
    </location>
</feature>
<sequence>MGGQVEQVVHGVERRRRQLGVRAGEDRVAGARVVQLERGAQRGDGGVERAGGGDGRAGQVTGLVAGVGAEASGAGKVAGRGGPAVGEQFPGGAGDLEHLADGVAAGRPARVAFQVEAHGAAGRGGRRAGRGVQREQPLELPAGAGRGVHRVAADRLRGELDQVERAQPERGEREGFRGELGAARFVPARPPAGLAGVGQQHGGPRVQPRHRLGARLAAAPPRDRRSDVLVGRVGQRDQQPVGDADAGGGGADDRWLGGRHLPAGEDVQRAAGGGRVAVDGLVDGLGDAEVAERVDGVAQLGEHLQQACLVGAARGGQRDVGAGGLPPHGIVDAARSSASPSTTTGAAIASTLVPAGTGVRLPAASGASWRSAGR</sequence>
<name>A0A6V8KXX1_9ACTN</name>
<keyword evidence="3" id="KW-1185">Reference proteome</keyword>
<dbReference type="Proteomes" id="UP000482960">
    <property type="component" value="Unassembled WGS sequence"/>
</dbReference>
<accession>A0A6V8KXX1</accession>
<evidence type="ECO:0000313" key="2">
    <source>
        <dbReference type="EMBL" id="GFJ86666.1"/>
    </source>
</evidence>
<protein>
    <submittedName>
        <fullName evidence="2">Uncharacterized protein</fullName>
    </submittedName>
</protein>
<reference evidence="2 3" key="2">
    <citation type="submission" date="2020-03" db="EMBL/GenBank/DDBJ databases">
        <authorList>
            <person name="Ichikawa N."/>
            <person name="Kimura A."/>
            <person name="Kitahashi Y."/>
            <person name="Uohara A."/>
        </authorList>
    </citation>
    <scope>NUCLEOTIDE SEQUENCE [LARGE SCALE GENOMIC DNA]</scope>
    <source>
        <strain evidence="2 3">NBRC 108638</strain>
    </source>
</reference>
<feature type="region of interest" description="Disordered" evidence="1">
    <location>
        <begin position="120"/>
        <end position="179"/>
    </location>
</feature>
<gene>
    <name evidence="2" type="ORF">Prum_003080</name>
</gene>
<evidence type="ECO:0000313" key="3">
    <source>
        <dbReference type="Proteomes" id="UP000482960"/>
    </source>
</evidence>
<dbReference type="EMBL" id="BLPG01000001">
    <property type="protein sequence ID" value="GFJ86666.1"/>
    <property type="molecule type" value="Genomic_DNA"/>
</dbReference>